<keyword evidence="3" id="KW-1185">Reference proteome</keyword>
<gene>
    <name evidence="2" type="ORF">WMY93_034245</name>
</gene>
<dbReference type="AlphaFoldDB" id="A0AAW0MQ89"/>
<evidence type="ECO:0000313" key="2">
    <source>
        <dbReference type="EMBL" id="KAK7878876.1"/>
    </source>
</evidence>
<feature type="region of interest" description="Disordered" evidence="1">
    <location>
        <begin position="73"/>
        <end position="102"/>
    </location>
</feature>
<protein>
    <submittedName>
        <fullName evidence="2">Uncharacterized protein</fullName>
    </submittedName>
</protein>
<organism evidence="2 3">
    <name type="scientific">Mugilogobius chulae</name>
    <name type="common">yellowstripe goby</name>
    <dbReference type="NCBI Taxonomy" id="88201"/>
    <lineage>
        <taxon>Eukaryota</taxon>
        <taxon>Metazoa</taxon>
        <taxon>Chordata</taxon>
        <taxon>Craniata</taxon>
        <taxon>Vertebrata</taxon>
        <taxon>Euteleostomi</taxon>
        <taxon>Actinopterygii</taxon>
        <taxon>Neopterygii</taxon>
        <taxon>Teleostei</taxon>
        <taxon>Neoteleostei</taxon>
        <taxon>Acanthomorphata</taxon>
        <taxon>Gobiaria</taxon>
        <taxon>Gobiiformes</taxon>
        <taxon>Gobioidei</taxon>
        <taxon>Gobiidae</taxon>
        <taxon>Gobionellinae</taxon>
        <taxon>Mugilogobius</taxon>
    </lineage>
</organism>
<proteinExistence type="predicted"/>
<sequence length="229" mass="24461">GGGGFRSVSAQTRFTLGSHTVLSLSRAHVSFSLSLSLSLSASLCFYRGRAWSSVSGQTLRLCPPLRASERDTWSGRRPGVYGPPAELGSRSRSPGARGSPAELGPGAEVPVLAVPLRAQVPVPPLLLLLVTALTLGRCCDAEPGGRRGSDSPRVCAYVCVCVCVRLRVCLCLRVCMRLRAFACLCVRLRACLSRLCGFFFSVHTVSDLETLAGKNNPTLKDPQENSEQV</sequence>
<accession>A0AAW0MQ89</accession>
<name>A0AAW0MQ89_9GOBI</name>
<comment type="caution">
    <text evidence="2">The sequence shown here is derived from an EMBL/GenBank/DDBJ whole genome shotgun (WGS) entry which is preliminary data.</text>
</comment>
<dbReference type="EMBL" id="JBBPFD010000442">
    <property type="protein sequence ID" value="KAK7878876.1"/>
    <property type="molecule type" value="Genomic_DNA"/>
</dbReference>
<dbReference type="Proteomes" id="UP001460270">
    <property type="component" value="Unassembled WGS sequence"/>
</dbReference>
<feature type="compositionally biased region" description="Low complexity" evidence="1">
    <location>
        <begin position="88"/>
        <end position="101"/>
    </location>
</feature>
<feature type="non-terminal residue" evidence="2">
    <location>
        <position position="1"/>
    </location>
</feature>
<reference evidence="3" key="1">
    <citation type="submission" date="2024-04" db="EMBL/GenBank/DDBJ databases">
        <title>Salinicola lusitanus LLJ914,a marine bacterium isolated from the Okinawa Trough.</title>
        <authorList>
            <person name="Li J."/>
        </authorList>
    </citation>
    <scope>NUCLEOTIDE SEQUENCE [LARGE SCALE GENOMIC DNA]</scope>
</reference>
<evidence type="ECO:0000313" key="3">
    <source>
        <dbReference type="Proteomes" id="UP001460270"/>
    </source>
</evidence>
<evidence type="ECO:0000256" key="1">
    <source>
        <dbReference type="SAM" id="MobiDB-lite"/>
    </source>
</evidence>